<comment type="subunit">
    <text evidence="5">The complex is composed of two ATP-binding proteins (ModC), two transmembrane proteins (ModB) and a solute-binding protein (ModA).</text>
</comment>
<keyword evidence="3 6" id="KW-0479">Metal-binding</keyword>
<feature type="signal peptide" evidence="7">
    <location>
        <begin position="1"/>
        <end position="22"/>
    </location>
</feature>
<organism evidence="8 9">
    <name type="scientific">Vibrio cholerae serotype O1 (strain ATCC 39541 / Classical Ogawa 395 / O395)</name>
    <dbReference type="NCBI Taxonomy" id="345073"/>
    <lineage>
        <taxon>Bacteria</taxon>
        <taxon>Pseudomonadati</taxon>
        <taxon>Pseudomonadota</taxon>
        <taxon>Gammaproteobacteria</taxon>
        <taxon>Vibrionales</taxon>
        <taxon>Vibrionaceae</taxon>
        <taxon>Vibrio</taxon>
    </lineage>
</organism>
<dbReference type="OrthoDB" id="9785015at2"/>
<dbReference type="GO" id="GO:1901359">
    <property type="term" value="F:tungstate binding"/>
    <property type="evidence" value="ECO:0007669"/>
    <property type="project" value="UniProtKB-ARBA"/>
</dbReference>
<dbReference type="AlphaFoldDB" id="A0A0H3AFQ6"/>
<dbReference type="PIRSF" id="PIRSF004846">
    <property type="entry name" value="ModA"/>
    <property type="match status" value="1"/>
</dbReference>
<name>A0A0H3AFQ6_VIBC3</name>
<dbReference type="Pfam" id="PF13531">
    <property type="entry name" value="SBP_bac_11"/>
    <property type="match status" value="1"/>
</dbReference>
<dbReference type="Proteomes" id="UP000000249">
    <property type="component" value="Chromosome 2"/>
</dbReference>
<evidence type="ECO:0000256" key="6">
    <source>
        <dbReference type="PIRSR" id="PIRSR004846-1"/>
    </source>
</evidence>
<feature type="binding site" evidence="6">
    <location>
        <position position="173"/>
    </location>
    <ligand>
        <name>molybdate</name>
        <dbReference type="ChEBI" id="CHEBI:36264"/>
    </ligand>
</feature>
<feature type="chain" id="PRO_5030008091" evidence="7">
    <location>
        <begin position="23"/>
        <end position="254"/>
    </location>
</feature>
<dbReference type="GO" id="GO:0015689">
    <property type="term" value="P:molybdate ion transport"/>
    <property type="evidence" value="ECO:0007669"/>
    <property type="project" value="InterPro"/>
</dbReference>
<dbReference type="eggNOG" id="COG0725">
    <property type="taxonomic scope" value="Bacteria"/>
</dbReference>
<proteinExistence type="inferred from homology"/>
<dbReference type="GO" id="GO:0030288">
    <property type="term" value="C:outer membrane-bounded periplasmic space"/>
    <property type="evidence" value="ECO:0007669"/>
    <property type="project" value="TreeGrafter"/>
</dbReference>
<comment type="similarity">
    <text evidence="1">Belongs to the bacterial solute-binding protein ModA family.</text>
</comment>
<evidence type="ECO:0000256" key="4">
    <source>
        <dbReference type="ARBA" id="ARBA00022729"/>
    </source>
</evidence>
<dbReference type="KEGG" id="vcr:VC395_A0586"/>
<dbReference type="NCBIfam" id="TIGR01256">
    <property type="entry name" value="modA"/>
    <property type="match status" value="1"/>
</dbReference>
<evidence type="ECO:0000256" key="3">
    <source>
        <dbReference type="ARBA" id="ARBA00022723"/>
    </source>
</evidence>
<evidence type="ECO:0000256" key="5">
    <source>
        <dbReference type="ARBA" id="ARBA00062515"/>
    </source>
</evidence>
<protein>
    <submittedName>
        <fullName evidence="8">Molybdenum ABC transporter, periplasmic molybdenum-binding protein</fullName>
    </submittedName>
</protein>
<dbReference type="EMBL" id="CP000626">
    <property type="protein sequence ID" value="ABQ19243.1"/>
    <property type="molecule type" value="Genomic_DNA"/>
</dbReference>
<sequence length="254" mass="27206">MPMLKCILLLLCVALNAPLASAKETLHIYAASSMTNAVNALVADYSQQHDVKLVTVYGGSSSLARQIEAGAPADLFISANEEWANYLVEKGLVKPNMVVTLAANSLVLIRPTAQPVASFELQDAAAWQAALADSRLAVAQVDAVPAGMYAKQALQHAGVWPELESRLAQTNNVRLALALVERGESPLGIVYKTDALLSDKVTIVTAFSAQSHQPIRYPLAKLNDKAASAEWVAYLRSDAAQQILQCFGFESVSE</sequence>
<dbReference type="InterPro" id="IPR050682">
    <property type="entry name" value="ModA/WtpA"/>
</dbReference>
<dbReference type="FunFam" id="3.40.190.10:FF:000035">
    <property type="entry name" value="Molybdate ABC transporter substrate-binding protein"/>
    <property type="match status" value="1"/>
</dbReference>
<evidence type="ECO:0000256" key="2">
    <source>
        <dbReference type="ARBA" id="ARBA00022505"/>
    </source>
</evidence>
<gene>
    <name evidence="8" type="primary">modA</name>
    <name evidence="8" type="ordered locus">VC0395_0665</name>
</gene>
<evidence type="ECO:0000313" key="8">
    <source>
        <dbReference type="EMBL" id="ABQ19243.1"/>
    </source>
</evidence>
<feature type="binding site" evidence="6">
    <location>
        <position position="146"/>
    </location>
    <ligand>
        <name>molybdate</name>
        <dbReference type="ChEBI" id="CHEBI:36264"/>
    </ligand>
</feature>
<feature type="binding site" evidence="6">
    <location>
        <position position="60"/>
    </location>
    <ligand>
        <name>molybdate</name>
        <dbReference type="ChEBI" id="CHEBI:36264"/>
    </ligand>
</feature>
<dbReference type="GO" id="GO:0046872">
    <property type="term" value="F:metal ion binding"/>
    <property type="evidence" value="ECO:0007669"/>
    <property type="project" value="UniProtKB-KW"/>
</dbReference>
<dbReference type="PANTHER" id="PTHR30632">
    <property type="entry name" value="MOLYBDATE-BINDING PERIPLASMIC PROTEIN"/>
    <property type="match status" value="1"/>
</dbReference>
<keyword evidence="4 7" id="KW-0732">Signal</keyword>
<feature type="binding site" evidence="6">
    <location>
        <position position="33"/>
    </location>
    <ligand>
        <name>molybdate</name>
        <dbReference type="ChEBI" id="CHEBI:36264"/>
    </ligand>
</feature>
<dbReference type="GO" id="GO:0030973">
    <property type="term" value="F:molybdate ion binding"/>
    <property type="evidence" value="ECO:0007669"/>
    <property type="project" value="TreeGrafter"/>
</dbReference>
<dbReference type="SUPFAM" id="SSF53850">
    <property type="entry name" value="Periplasmic binding protein-like II"/>
    <property type="match status" value="1"/>
</dbReference>
<evidence type="ECO:0000313" key="9">
    <source>
        <dbReference type="Proteomes" id="UP000000249"/>
    </source>
</evidence>
<dbReference type="KEGG" id="vco:VC0395_0665"/>
<dbReference type="PANTHER" id="PTHR30632:SF17">
    <property type="entry name" value="MOLYBDATE-BINDING PROTEIN MODA"/>
    <property type="match status" value="1"/>
</dbReference>
<evidence type="ECO:0000256" key="1">
    <source>
        <dbReference type="ARBA" id="ARBA00009175"/>
    </source>
</evidence>
<reference evidence="8 9" key="1">
    <citation type="submission" date="2007-03" db="EMBL/GenBank/DDBJ databases">
        <authorList>
            <person name="Heidelberg J."/>
        </authorList>
    </citation>
    <scope>NUCLEOTIDE SEQUENCE [LARGE SCALE GENOMIC DNA]</scope>
    <source>
        <strain evidence="9">ATCC 39541 / Classical Ogawa 395 / O395</strain>
    </source>
</reference>
<dbReference type="InterPro" id="IPR005950">
    <property type="entry name" value="ModA"/>
</dbReference>
<accession>A0A0H3AFQ6</accession>
<feature type="binding site" evidence="6">
    <location>
        <position position="191"/>
    </location>
    <ligand>
        <name>molybdate</name>
        <dbReference type="ChEBI" id="CHEBI:36264"/>
    </ligand>
</feature>
<keyword evidence="2 6" id="KW-0500">Molybdenum</keyword>
<dbReference type="Gene3D" id="3.40.190.10">
    <property type="entry name" value="Periplasmic binding protein-like II"/>
    <property type="match status" value="2"/>
</dbReference>
<dbReference type="PATRIC" id="fig|345073.21.peg.3327"/>
<evidence type="ECO:0000256" key="7">
    <source>
        <dbReference type="SAM" id="SignalP"/>
    </source>
</evidence>